<feature type="region of interest" description="Disordered" evidence="1">
    <location>
        <begin position="47"/>
        <end position="155"/>
    </location>
</feature>
<feature type="signal peptide" evidence="2">
    <location>
        <begin position="1"/>
        <end position="30"/>
    </location>
</feature>
<keyword evidence="2" id="KW-0732">Signal</keyword>
<feature type="region of interest" description="Disordered" evidence="1">
    <location>
        <begin position="175"/>
        <end position="197"/>
    </location>
</feature>
<feature type="compositionally biased region" description="Gly residues" evidence="1">
    <location>
        <begin position="140"/>
        <end position="149"/>
    </location>
</feature>
<evidence type="ECO:0000256" key="1">
    <source>
        <dbReference type="SAM" id="MobiDB-lite"/>
    </source>
</evidence>
<accession>A0A2J6R4J1</accession>
<evidence type="ECO:0000313" key="4">
    <source>
        <dbReference type="Proteomes" id="UP000235786"/>
    </source>
</evidence>
<gene>
    <name evidence="3" type="ORF">L207DRAFT_571570</name>
</gene>
<feature type="compositionally biased region" description="Polar residues" evidence="1">
    <location>
        <begin position="50"/>
        <end position="68"/>
    </location>
</feature>
<evidence type="ECO:0000256" key="2">
    <source>
        <dbReference type="SAM" id="SignalP"/>
    </source>
</evidence>
<name>A0A2J6R4J1_HYAVF</name>
<dbReference type="AlphaFoldDB" id="A0A2J6R4J1"/>
<proteinExistence type="predicted"/>
<dbReference type="Proteomes" id="UP000235786">
    <property type="component" value="Unassembled WGS sequence"/>
</dbReference>
<reference evidence="3 4" key="1">
    <citation type="submission" date="2016-04" db="EMBL/GenBank/DDBJ databases">
        <title>A degradative enzymes factory behind the ericoid mycorrhizal symbiosis.</title>
        <authorList>
            <consortium name="DOE Joint Genome Institute"/>
            <person name="Martino E."/>
            <person name="Morin E."/>
            <person name="Grelet G."/>
            <person name="Kuo A."/>
            <person name="Kohler A."/>
            <person name="Daghino S."/>
            <person name="Barry K."/>
            <person name="Choi C."/>
            <person name="Cichocki N."/>
            <person name="Clum A."/>
            <person name="Copeland A."/>
            <person name="Hainaut M."/>
            <person name="Haridas S."/>
            <person name="Labutti K."/>
            <person name="Lindquist E."/>
            <person name="Lipzen A."/>
            <person name="Khouja H.-R."/>
            <person name="Murat C."/>
            <person name="Ohm R."/>
            <person name="Olson A."/>
            <person name="Spatafora J."/>
            <person name="Veneault-Fourrey C."/>
            <person name="Henrissat B."/>
            <person name="Grigoriev I."/>
            <person name="Martin F."/>
            <person name="Perotto S."/>
        </authorList>
    </citation>
    <scope>NUCLEOTIDE SEQUENCE [LARGE SCALE GENOMIC DNA]</scope>
    <source>
        <strain evidence="3 4">F</strain>
    </source>
</reference>
<dbReference type="EMBL" id="KZ613956">
    <property type="protein sequence ID" value="PMD33415.1"/>
    <property type="molecule type" value="Genomic_DNA"/>
</dbReference>
<sequence length="264" mass="28984">MSHFQTTTPSFPFLIILTPHLLVITSTTSASTSTSIPANITSHFALLPNPNYNTKPQQPQTQKCATQRTTTSSPVSTPSPQPHPAPHQQASSSPPSSPPSSHPQNAPVLPPSSLPSISVPHVKPSGLNTGSGKRRRGRGLRAGGGGVGGREARDRGGRGGFSLVLWGRVRGKRRVGKGIGKGRGRDRGLERKRRARGRGGVRRLRRVRFGLEAWWVLKSCSLLLQRKMEVALARLKEMVRRMVLMRVWMLRMELRITCRSCYQA</sequence>
<keyword evidence="4" id="KW-1185">Reference proteome</keyword>
<organism evidence="3 4">
    <name type="scientific">Hyaloscypha variabilis (strain UAMH 11265 / GT02V1 / F)</name>
    <name type="common">Meliniomyces variabilis</name>
    <dbReference type="NCBI Taxonomy" id="1149755"/>
    <lineage>
        <taxon>Eukaryota</taxon>
        <taxon>Fungi</taxon>
        <taxon>Dikarya</taxon>
        <taxon>Ascomycota</taxon>
        <taxon>Pezizomycotina</taxon>
        <taxon>Leotiomycetes</taxon>
        <taxon>Helotiales</taxon>
        <taxon>Hyaloscyphaceae</taxon>
        <taxon>Hyaloscypha</taxon>
        <taxon>Hyaloscypha variabilis</taxon>
    </lineage>
</organism>
<protein>
    <submittedName>
        <fullName evidence="3">Uncharacterized protein</fullName>
    </submittedName>
</protein>
<feature type="chain" id="PRO_5014344852" evidence="2">
    <location>
        <begin position="31"/>
        <end position="264"/>
    </location>
</feature>
<evidence type="ECO:0000313" key="3">
    <source>
        <dbReference type="EMBL" id="PMD33415.1"/>
    </source>
</evidence>